<dbReference type="KEGG" id="svo:SVI_1556"/>
<dbReference type="STRING" id="637905.SVI_1556"/>
<dbReference type="EMBL" id="AP011177">
    <property type="protein sequence ID" value="BAJ01527.1"/>
    <property type="molecule type" value="Genomic_DNA"/>
</dbReference>
<sequence>MHTLNLLILPPEYSADDTYQSNAADKQTWVKLTRFPFDKILQAITPANVIVQVRKSLYANPLLLSTSPTADDTCQGNKSGKQAYTHILLAMINTKLIILGVWR</sequence>
<gene>
    <name evidence="1" type="ordered locus">SVI_1556</name>
</gene>
<evidence type="ECO:0000313" key="2">
    <source>
        <dbReference type="Proteomes" id="UP000002350"/>
    </source>
</evidence>
<dbReference type="AlphaFoldDB" id="D4ZIM8"/>
<dbReference type="Proteomes" id="UP000002350">
    <property type="component" value="Chromosome"/>
</dbReference>
<name>D4ZIM8_SHEVD</name>
<accession>D4ZIM8</accession>
<protein>
    <submittedName>
        <fullName evidence="1">Uncharacterized protein</fullName>
    </submittedName>
</protein>
<evidence type="ECO:0000313" key="1">
    <source>
        <dbReference type="EMBL" id="BAJ01527.1"/>
    </source>
</evidence>
<dbReference type="RefSeq" id="WP_013050835.1">
    <property type="nucleotide sequence ID" value="NC_014012.1"/>
</dbReference>
<proteinExistence type="predicted"/>
<organism evidence="1 2">
    <name type="scientific">Shewanella violacea (strain JCM 10179 / CIP 106290 / LMG 19151 / DSS12)</name>
    <dbReference type="NCBI Taxonomy" id="637905"/>
    <lineage>
        <taxon>Bacteria</taxon>
        <taxon>Pseudomonadati</taxon>
        <taxon>Pseudomonadota</taxon>
        <taxon>Gammaproteobacteria</taxon>
        <taxon>Alteromonadales</taxon>
        <taxon>Shewanellaceae</taxon>
        <taxon>Shewanella</taxon>
    </lineage>
</organism>
<dbReference type="HOGENOM" id="CLU_2261914_0_0_6"/>
<reference evidence="2" key="1">
    <citation type="journal article" date="2010" name="Mol. Biosyst.">
        <title>Complete genome sequence and comparative analysis of Shewanella violacea, a psychrophilic and piezophilic bacterium from deep sea floor sediments.</title>
        <authorList>
            <person name="Aono E."/>
            <person name="Baba T."/>
            <person name="Ara T."/>
            <person name="Nishi T."/>
            <person name="Nakamichi T."/>
            <person name="Inamoto E."/>
            <person name="Toyonaga H."/>
            <person name="Hasegawa M."/>
            <person name="Takai Y."/>
            <person name="Okumura Y."/>
            <person name="Baba M."/>
            <person name="Tomita M."/>
            <person name="Kato C."/>
            <person name="Oshima T."/>
            <person name="Nakasone K."/>
            <person name="Mori H."/>
        </authorList>
    </citation>
    <scope>NUCLEOTIDE SEQUENCE [LARGE SCALE GENOMIC DNA]</scope>
    <source>
        <strain evidence="2">JCM 10179 / CIP 106290 / LMG 19151 / DSS12</strain>
    </source>
</reference>
<keyword evidence="2" id="KW-1185">Reference proteome</keyword>